<keyword evidence="2" id="KW-1185">Reference proteome</keyword>
<proteinExistence type="predicted"/>
<dbReference type="Proteomes" id="UP001309876">
    <property type="component" value="Unassembled WGS sequence"/>
</dbReference>
<accession>A0AAN7PJP4</accession>
<evidence type="ECO:0000313" key="2">
    <source>
        <dbReference type="Proteomes" id="UP001309876"/>
    </source>
</evidence>
<organism evidence="1 2">
    <name type="scientific">Lithohypha guttulata</name>
    <dbReference type="NCBI Taxonomy" id="1690604"/>
    <lineage>
        <taxon>Eukaryota</taxon>
        <taxon>Fungi</taxon>
        <taxon>Dikarya</taxon>
        <taxon>Ascomycota</taxon>
        <taxon>Pezizomycotina</taxon>
        <taxon>Eurotiomycetes</taxon>
        <taxon>Chaetothyriomycetidae</taxon>
        <taxon>Chaetothyriales</taxon>
        <taxon>Trichomeriaceae</taxon>
        <taxon>Lithohypha</taxon>
    </lineage>
</organism>
<dbReference type="AlphaFoldDB" id="A0AAN7PJP4"/>
<name>A0AAN7PJP4_9EURO</name>
<comment type="caution">
    <text evidence="1">The sequence shown here is derived from an EMBL/GenBank/DDBJ whole genome shotgun (WGS) entry which is preliminary data.</text>
</comment>
<sequence>MAELLAPGRLSSEDQDTCRRILDSIIAATWQERKSDAPFRMLDAKSLSKLNNVIRAMDIQKKNNYSIFNICRVDAVYTTGTSFTIIPLEATAAAKAGSQKIESLIPVHVEAQTTILPEVTMLVLAHKEKG</sequence>
<dbReference type="EMBL" id="JAVRRJ010000014">
    <property type="protein sequence ID" value="KAK5080455.1"/>
    <property type="molecule type" value="Genomic_DNA"/>
</dbReference>
<reference evidence="1 2" key="1">
    <citation type="submission" date="2023-08" db="EMBL/GenBank/DDBJ databases">
        <title>Black Yeasts Isolated from many extreme environments.</title>
        <authorList>
            <person name="Coleine C."/>
            <person name="Stajich J.E."/>
            <person name="Selbmann L."/>
        </authorList>
    </citation>
    <scope>NUCLEOTIDE SEQUENCE [LARGE SCALE GENOMIC DNA]</scope>
    <source>
        <strain evidence="1 2">CCFEE 5910</strain>
    </source>
</reference>
<gene>
    <name evidence="1" type="ORF">LTR05_008565</name>
</gene>
<protein>
    <submittedName>
        <fullName evidence="1">Uncharacterized protein</fullName>
    </submittedName>
</protein>
<evidence type="ECO:0000313" key="1">
    <source>
        <dbReference type="EMBL" id="KAK5080455.1"/>
    </source>
</evidence>